<protein>
    <submittedName>
        <fullName evidence="1">Uncharacterized protein isoform X2</fullName>
    </submittedName>
</protein>
<sequence length="127" mass="13898">MRNEADSVGTIGTRAKVPIIEQPNRILLRYIWDPGGDTGQRFSMEDQKLKLKALIDASVKGVTNSFSKDIVEIRCMLQDVVGKMTPTASQSRFGLGSSMKAMSVKIPRFSGDDPAAWVFQNSESGST</sequence>
<evidence type="ECO:0000313" key="1">
    <source>
        <dbReference type="RefSeq" id="XP_016492363.1"/>
    </source>
</evidence>
<organism evidence="1">
    <name type="scientific">Nicotiana tabacum</name>
    <name type="common">Common tobacco</name>
    <dbReference type="NCBI Taxonomy" id="4097"/>
    <lineage>
        <taxon>Eukaryota</taxon>
        <taxon>Viridiplantae</taxon>
        <taxon>Streptophyta</taxon>
        <taxon>Embryophyta</taxon>
        <taxon>Tracheophyta</taxon>
        <taxon>Spermatophyta</taxon>
        <taxon>Magnoliopsida</taxon>
        <taxon>eudicotyledons</taxon>
        <taxon>Gunneridae</taxon>
        <taxon>Pentapetalae</taxon>
        <taxon>asterids</taxon>
        <taxon>lamiids</taxon>
        <taxon>Solanales</taxon>
        <taxon>Solanaceae</taxon>
        <taxon>Nicotianoideae</taxon>
        <taxon>Nicotianeae</taxon>
        <taxon>Nicotiana</taxon>
    </lineage>
</organism>
<reference evidence="1" key="1">
    <citation type="submission" date="2025-08" db="UniProtKB">
        <authorList>
            <consortium name="RefSeq"/>
        </authorList>
    </citation>
    <scope>IDENTIFICATION</scope>
</reference>
<proteinExistence type="predicted"/>
<dbReference type="OrthoDB" id="1318654at2759"/>
<dbReference type="AlphaFoldDB" id="A0A1S4BU70"/>
<dbReference type="RefSeq" id="XP_016492363.1">
    <property type="nucleotide sequence ID" value="XM_016636877.1"/>
</dbReference>
<name>A0A1S4BU70_TOBAC</name>
<accession>A0A1S4BU70</accession>
<gene>
    <name evidence="1" type="primary">LOC107811882</name>
</gene>